<keyword evidence="2" id="KW-0472">Membrane</keyword>
<reference evidence="3" key="1">
    <citation type="submission" date="2019-01" db="EMBL/GenBank/DDBJ databases">
        <title>Draft genome sequences of three monokaryotic isolates of the white-rot basidiomycete fungus Dichomitus squalens.</title>
        <authorList>
            <consortium name="DOE Joint Genome Institute"/>
            <person name="Lopez S.C."/>
            <person name="Andreopoulos B."/>
            <person name="Pangilinan J."/>
            <person name="Lipzen A."/>
            <person name="Riley R."/>
            <person name="Ahrendt S."/>
            <person name="Ng V."/>
            <person name="Barry K."/>
            <person name="Daum C."/>
            <person name="Grigoriev I.V."/>
            <person name="Hilden K.S."/>
            <person name="Makela M.R."/>
            <person name="de Vries R.P."/>
        </authorList>
    </citation>
    <scope>NUCLEOTIDE SEQUENCE [LARGE SCALE GENOMIC DNA]</scope>
    <source>
        <strain evidence="3">OM18370.1</strain>
    </source>
</reference>
<evidence type="ECO:0000313" key="3">
    <source>
        <dbReference type="EMBL" id="TBU22898.1"/>
    </source>
</evidence>
<dbReference type="Proteomes" id="UP000292957">
    <property type="component" value="Unassembled WGS sequence"/>
</dbReference>
<accession>A0A4Q9M9P5</accession>
<keyword evidence="2" id="KW-1133">Transmembrane helix</keyword>
<evidence type="ECO:0000256" key="2">
    <source>
        <dbReference type="SAM" id="Phobius"/>
    </source>
</evidence>
<protein>
    <submittedName>
        <fullName evidence="3">Uncharacterized protein</fullName>
    </submittedName>
</protein>
<keyword evidence="2" id="KW-0812">Transmembrane</keyword>
<organism evidence="3">
    <name type="scientific">Dichomitus squalens</name>
    <dbReference type="NCBI Taxonomy" id="114155"/>
    <lineage>
        <taxon>Eukaryota</taxon>
        <taxon>Fungi</taxon>
        <taxon>Dikarya</taxon>
        <taxon>Basidiomycota</taxon>
        <taxon>Agaricomycotina</taxon>
        <taxon>Agaricomycetes</taxon>
        <taxon>Polyporales</taxon>
        <taxon>Polyporaceae</taxon>
        <taxon>Dichomitus</taxon>
    </lineage>
</organism>
<name>A0A4Q9M9P5_9APHY</name>
<feature type="region of interest" description="Disordered" evidence="1">
    <location>
        <begin position="121"/>
        <end position="151"/>
    </location>
</feature>
<dbReference type="AlphaFoldDB" id="A0A4Q9M9P5"/>
<feature type="transmembrane region" description="Helical" evidence="2">
    <location>
        <begin position="6"/>
        <end position="24"/>
    </location>
</feature>
<evidence type="ECO:0000256" key="1">
    <source>
        <dbReference type="SAM" id="MobiDB-lite"/>
    </source>
</evidence>
<sequence length="262" mass="29261">MFGHVIVVQVVLLSQTLIGLSLILDSERMHSVQYRPFSFHRSLVQTELTTMALVQHIAFAIPMARQQGARRCGGAWYFGTHIHRRLYAPEASVVRIRVHLPSAASRRYNVRVQISSVSPRALDSHDPRVNGPRSPRFANHAPRTWNRGTATRRGDCLGGQLPQHGYILQSFVGMRTRDTLQALVLGRSRSLLYPQPVLGFSDTLFHPWTAFGLRTSPCSEGEVALHACVPEGQTSQLAMQARKQPRFHCSAVAGVIHEAKMQ</sequence>
<dbReference type="EMBL" id="ML143522">
    <property type="protein sequence ID" value="TBU22898.1"/>
    <property type="molecule type" value="Genomic_DNA"/>
</dbReference>
<proteinExistence type="predicted"/>
<gene>
    <name evidence="3" type="ORF">BD311DRAFT_112658</name>
</gene>